<name>T2J9S3_CROWT</name>
<dbReference type="Proteomes" id="UP000018198">
    <property type="component" value="Unassembled WGS sequence"/>
</dbReference>
<reference evidence="1 2" key="2">
    <citation type="submission" date="2013-09" db="EMBL/GenBank/DDBJ databases">
        <title>Whole genome comparison of six Crocosphaera watsonii strains with differing phenotypes.</title>
        <authorList>
            <person name="Bench S.R."/>
            <person name="Heller P."/>
            <person name="Frank I."/>
            <person name="Arciniega M."/>
            <person name="Shilova I.N."/>
            <person name="Zehr J.P."/>
        </authorList>
    </citation>
    <scope>NUCLEOTIDE SEQUENCE [LARGE SCALE GENOMIC DNA]</scope>
    <source>
        <strain evidence="1 2">WH 0401</strain>
    </source>
</reference>
<protein>
    <submittedName>
        <fullName evidence="1">Transposase (Probable),IS891/IS1136/IS1341:Transposase, IS605 OrfB</fullName>
    </submittedName>
</protein>
<evidence type="ECO:0000313" key="1">
    <source>
        <dbReference type="EMBL" id="CCQ61242.1"/>
    </source>
</evidence>
<reference evidence="1 2" key="1">
    <citation type="submission" date="2013-01" db="EMBL/GenBank/DDBJ databases">
        <authorList>
            <person name="Bench S."/>
        </authorList>
    </citation>
    <scope>NUCLEOTIDE SEQUENCE [LARGE SCALE GENOMIC DNA]</scope>
    <source>
        <strain evidence="1 2">WH 0401</strain>
    </source>
</reference>
<feature type="non-terminal residue" evidence="1">
    <location>
        <position position="1"/>
    </location>
</feature>
<accession>T2J9S3</accession>
<comment type="caution">
    <text evidence="1">The sequence shown here is derived from an EMBL/GenBank/DDBJ whole genome shotgun (WGS) entry which is preliminary data.</text>
</comment>
<proteinExistence type="predicted"/>
<dbReference type="AlphaFoldDB" id="T2J9S3"/>
<dbReference type="EMBL" id="CAQM01000282">
    <property type="protein sequence ID" value="CCQ61242.1"/>
    <property type="molecule type" value="Genomic_DNA"/>
</dbReference>
<organism evidence="1 2">
    <name type="scientific">Crocosphaera watsonii WH 0401</name>
    <dbReference type="NCBI Taxonomy" id="555881"/>
    <lineage>
        <taxon>Bacteria</taxon>
        <taxon>Bacillati</taxon>
        <taxon>Cyanobacteriota</taxon>
        <taxon>Cyanophyceae</taxon>
        <taxon>Oscillatoriophycideae</taxon>
        <taxon>Chroococcales</taxon>
        <taxon>Aphanothecaceae</taxon>
        <taxon>Crocosphaera</taxon>
    </lineage>
</organism>
<evidence type="ECO:0000313" key="2">
    <source>
        <dbReference type="Proteomes" id="UP000018198"/>
    </source>
</evidence>
<sequence length="79" mass="9194">TLSRQREEHAKRLARCVIQFLDLVAYEDLRIKNLVRNAPPLSTADPAGFQIQQGRQRIPRLEFNSRWVGGEKPLFSQVY</sequence>
<gene>
    <name evidence="1" type="ORF">CWATWH0401_2330</name>
</gene>